<dbReference type="PANTHER" id="PTHR21342">
    <property type="entry name" value="PHOSPHOPANTETHEINE ADENYLYLTRANSFERASE"/>
    <property type="match status" value="1"/>
</dbReference>
<keyword evidence="3 9" id="KW-0548">Nucleotidyltransferase</keyword>
<evidence type="ECO:0000256" key="4">
    <source>
        <dbReference type="ARBA" id="ARBA00022741"/>
    </source>
</evidence>
<dbReference type="EC" id="2.7.7.3" evidence="9"/>
<dbReference type="eggNOG" id="COG0669">
    <property type="taxonomic scope" value="Bacteria"/>
</dbReference>
<dbReference type="NCBIfam" id="TIGR00125">
    <property type="entry name" value="cyt_tran_rel"/>
    <property type="match status" value="1"/>
</dbReference>
<evidence type="ECO:0000259" key="10">
    <source>
        <dbReference type="Pfam" id="PF01467"/>
    </source>
</evidence>
<keyword evidence="7 9" id="KW-0173">Coenzyme A biosynthesis</keyword>
<name>L0E2D7_THIND</name>
<comment type="cofactor">
    <cofactor evidence="9">
        <name>Mg(2+)</name>
        <dbReference type="ChEBI" id="CHEBI:18420"/>
    </cofactor>
</comment>
<evidence type="ECO:0000256" key="7">
    <source>
        <dbReference type="ARBA" id="ARBA00022993"/>
    </source>
</evidence>
<keyword evidence="5 9" id="KW-0067">ATP-binding</keyword>
<feature type="binding site" evidence="9">
    <location>
        <begin position="98"/>
        <end position="100"/>
    </location>
    <ligand>
        <name>ATP</name>
        <dbReference type="ChEBI" id="CHEBI:30616"/>
    </ligand>
</feature>
<dbReference type="InterPro" id="IPR001980">
    <property type="entry name" value="PPAT"/>
</dbReference>
<evidence type="ECO:0000256" key="9">
    <source>
        <dbReference type="HAMAP-Rule" id="MF_00151"/>
    </source>
</evidence>
<evidence type="ECO:0000256" key="2">
    <source>
        <dbReference type="ARBA" id="ARBA00022679"/>
    </source>
</evidence>
<evidence type="ECO:0000256" key="5">
    <source>
        <dbReference type="ARBA" id="ARBA00022840"/>
    </source>
</evidence>
<dbReference type="PANTHER" id="PTHR21342:SF1">
    <property type="entry name" value="PHOSPHOPANTETHEINE ADENYLYLTRANSFERASE"/>
    <property type="match status" value="1"/>
</dbReference>
<keyword evidence="2 9" id="KW-0808">Transferase</keyword>
<dbReference type="KEGG" id="tni:TVNIR_3774"/>
<feature type="binding site" evidence="9">
    <location>
        <begin position="133"/>
        <end position="139"/>
    </location>
    <ligand>
        <name>ATP</name>
        <dbReference type="ChEBI" id="CHEBI:30616"/>
    </ligand>
</feature>
<comment type="similarity">
    <text evidence="9">Belongs to the bacterial CoaD family.</text>
</comment>
<feature type="binding site" evidence="9">
    <location>
        <position position="97"/>
    </location>
    <ligand>
        <name>substrate</name>
    </ligand>
</feature>
<dbReference type="SUPFAM" id="SSF52374">
    <property type="entry name" value="Nucleotidylyl transferase"/>
    <property type="match status" value="1"/>
</dbReference>
<dbReference type="CDD" id="cd02163">
    <property type="entry name" value="PPAT"/>
    <property type="match status" value="1"/>
</dbReference>
<dbReference type="STRING" id="1255043.TVNIR_3774"/>
<comment type="subcellular location">
    <subcellularLocation>
        <location evidence="9">Cytoplasm</location>
    </subcellularLocation>
</comment>
<keyword evidence="12" id="KW-1185">Reference proteome</keyword>
<keyword evidence="1 9" id="KW-0963">Cytoplasm</keyword>
<dbReference type="UniPathway" id="UPA00241">
    <property type="reaction ID" value="UER00355"/>
</dbReference>
<sequence>MNRTDDAFSMNLTAIYPGTFDPITHGHTDIVRRASRLFGRIVVAVAESPAKHPELPLDARVDLARRALAGLANVEVRGFDMLLASFAREQGAHVILRGLRAVSDFEHEFQLAAMNRQLNPGVETMFLTPSEEYSFVSSSLVREIARLGGDVSNFVSPAVDRALAERYSAA</sequence>
<evidence type="ECO:0000256" key="6">
    <source>
        <dbReference type="ARBA" id="ARBA00022842"/>
    </source>
</evidence>
<dbReference type="PRINTS" id="PR01020">
    <property type="entry name" value="LPSBIOSNTHSS"/>
</dbReference>
<proteinExistence type="inferred from homology"/>
<dbReference type="GO" id="GO:0005737">
    <property type="term" value="C:cytoplasm"/>
    <property type="evidence" value="ECO:0007669"/>
    <property type="project" value="UniProtKB-SubCell"/>
</dbReference>
<dbReference type="EMBL" id="CP003989">
    <property type="protein sequence ID" value="AGA35402.1"/>
    <property type="molecule type" value="Genomic_DNA"/>
</dbReference>
<feature type="domain" description="Cytidyltransferase-like" evidence="10">
    <location>
        <begin position="15"/>
        <end position="143"/>
    </location>
</feature>
<comment type="pathway">
    <text evidence="9">Cofactor biosynthesis; coenzyme A biosynthesis; CoA from (R)-pantothenate: step 4/5.</text>
</comment>
<dbReference type="HAMAP" id="MF_00151">
    <property type="entry name" value="PPAT_bact"/>
    <property type="match status" value="1"/>
</dbReference>
<dbReference type="GO" id="GO:0015937">
    <property type="term" value="P:coenzyme A biosynthetic process"/>
    <property type="evidence" value="ECO:0007669"/>
    <property type="project" value="UniProtKB-UniRule"/>
</dbReference>
<evidence type="ECO:0000256" key="3">
    <source>
        <dbReference type="ARBA" id="ARBA00022695"/>
    </source>
</evidence>
<evidence type="ECO:0000256" key="1">
    <source>
        <dbReference type="ARBA" id="ARBA00022490"/>
    </source>
</evidence>
<evidence type="ECO:0000313" key="11">
    <source>
        <dbReference type="EMBL" id="AGA35402.1"/>
    </source>
</evidence>
<keyword evidence="4 9" id="KW-0547">Nucleotide-binding</keyword>
<feature type="binding site" evidence="9">
    <location>
        <position position="19"/>
    </location>
    <ligand>
        <name>substrate</name>
    </ligand>
</feature>
<accession>L0E2D7</accession>
<evidence type="ECO:0000313" key="12">
    <source>
        <dbReference type="Proteomes" id="UP000010809"/>
    </source>
</evidence>
<feature type="site" description="Transition state stabilizer" evidence="9">
    <location>
        <position position="27"/>
    </location>
</feature>
<feature type="binding site" evidence="9">
    <location>
        <begin position="19"/>
        <end position="20"/>
    </location>
    <ligand>
        <name>ATP</name>
        <dbReference type="ChEBI" id="CHEBI:30616"/>
    </ligand>
</feature>
<feature type="binding site" evidence="9">
    <location>
        <position position="108"/>
    </location>
    <ligand>
        <name>ATP</name>
        <dbReference type="ChEBI" id="CHEBI:30616"/>
    </ligand>
</feature>
<dbReference type="InterPro" id="IPR004821">
    <property type="entry name" value="Cyt_trans-like"/>
</dbReference>
<dbReference type="InterPro" id="IPR014729">
    <property type="entry name" value="Rossmann-like_a/b/a_fold"/>
</dbReference>
<dbReference type="PATRIC" id="fig|1255043.3.peg.3809"/>
<feature type="binding site" evidence="9">
    <location>
        <position position="51"/>
    </location>
    <ligand>
        <name>substrate</name>
    </ligand>
</feature>
<feature type="binding site" evidence="9">
    <location>
        <position position="27"/>
    </location>
    <ligand>
        <name>ATP</name>
        <dbReference type="ChEBI" id="CHEBI:30616"/>
    </ligand>
</feature>
<dbReference type="GO" id="GO:0005524">
    <property type="term" value="F:ATP binding"/>
    <property type="evidence" value="ECO:0007669"/>
    <property type="project" value="UniProtKB-KW"/>
</dbReference>
<dbReference type="HOGENOM" id="CLU_100149_0_1_6"/>
<gene>
    <name evidence="11" type="primary">coaD [H]</name>
    <name evidence="9" type="synonym">coaD</name>
    <name evidence="11" type="ordered locus">TVNIR_3774</name>
</gene>
<dbReference type="AlphaFoldDB" id="L0E2D7"/>
<dbReference type="Pfam" id="PF01467">
    <property type="entry name" value="CTP_transf_like"/>
    <property type="match status" value="1"/>
</dbReference>
<keyword evidence="6 9" id="KW-0460">Magnesium</keyword>
<organism evidence="11 12">
    <name type="scientific">Thioalkalivibrio nitratireducens (strain DSM 14787 / UNIQEM 213 / ALEN2)</name>
    <dbReference type="NCBI Taxonomy" id="1255043"/>
    <lineage>
        <taxon>Bacteria</taxon>
        <taxon>Pseudomonadati</taxon>
        <taxon>Pseudomonadota</taxon>
        <taxon>Gammaproteobacteria</taxon>
        <taxon>Chromatiales</taxon>
        <taxon>Ectothiorhodospiraceae</taxon>
        <taxon>Thioalkalivibrio</taxon>
    </lineage>
</organism>
<dbReference type="Proteomes" id="UP000010809">
    <property type="component" value="Chromosome"/>
</dbReference>
<dbReference type="Gene3D" id="3.40.50.620">
    <property type="entry name" value="HUPs"/>
    <property type="match status" value="1"/>
</dbReference>
<comment type="subunit">
    <text evidence="9">Homohexamer.</text>
</comment>
<feature type="binding site" evidence="9">
    <location>
        <position position="83"/>
    </location>
    <ligand>
        <name>substrate</name>
    </ligand>
</feature>
<reference evidence="11" key="1">
    <citation type="submission" date="2015-12" db="EMBL/GenBank/DDBJ databases">
        <authorList>
            <person name="Tikhonova T.V."/>
            <person name="Pavlov A.R."/>
            <person name="Beletsky A.V."/>
            <person name="Mardanov A.V."/>
            <person name="Sorokin D.Y."/>
            <person name="Ravin N.V."/>
            <person name="Popov V.O."/>
        </authorList>
    </citation>
    <scope>NUCLEOTIDE SEQUENCE</scope>
    <source>
        <strain evidence="11">DSM 14787</strain>
    </source>
</reference>
<protein>
    <recommendedName>
        <fullName evidence="9">Phosphopantetheine adenylyltransferase</fullName>
        <ecNumber evidence="9">2.7.7.3</ecNumber>
    </recommendedName>
    <alternativeName>
        <fullName evidence="9">Dephospho-CoA pyrophosphorylase</fullName>
    </alternativeName>
    <alternativeName>
        <fullName evidence="9">Pantetheine-phosphate adenylyltransferase</fullName>
        <shortName evidence="9">PPAT</shortName>
    </alternativeName>
</protein>
<dbReference type="NCBIfam" id="TIGR01510">
    <property type="entry name" value="coaD_prev_kdtB"/>
    <property type="match status" value="1"/>
</dbReference>
<comment type="function">
    <text evidence="9">Reversibly transfers an adenylyl group from ATP to 4'-phosphopantetheine, yielding dephospho-CoA (dPCoA) and pyrophosphate.</text>
</comment>
<dbReference type="GO" id="GO:0004595">
    <property type="term" value="F:pantetheine-phosphate adenylyltransferase activity"/>
    <property type="evidence" value="ECO:0007669"/>
    <property type="project" value="UniProtKB-UniRule"/>
</dbReference>
<evidence type="ECO:0000256" key="8">
    <source>
        <dbReference type="ARBA" id="ARBA00029346"/>
    </source>
</evidence>
<comment type="catalytic activity">
    <reaction evidence="8 9">
        <text>(R)-4'-phosphopantetheine + ATP + H(+) = 3'-dephospho-CoA + diphosphate</text>
        <dbReference type="Rhea" id="RHEA:19801"/>
        <dbReference type="ChEBI" id="CHEBI:15378"/>
        <dbReference type="ChEBI" id="CHEBI:30616"/>
        <dbReference type="ChEBI" id="CHEBI:33019"/>
        <dbReference type="ChEBI" id="CHEBI:57328"/>
        <dbReference type="ChEBI" id="CHEBI:61723"/>
        <dbReference type="EC" id="2.7.7.3"/>
    </reaction>
</comment>